<dbReference type="InterPro" id="IPR005835">
    <property type="entry name" value="NTP_transferase_dom"/>
</dbReference>
<accession>A0A075GIW0</accession>
<comment type="catalytic activity">
    <reaction evidence="12">
        <text>alpha-D-glucosamine 1-phosphate + acetyl-CoA = N-acetyl-alpha-D-glucosamine 1-phosphate + CoA + H(+)</text>
        <dbReference type="Rhea" id="RHEA:13725"/>
        <dbReference type="ChEBI" id="CHEBI:15378"/>
        <dbReference type="ChEBI" id="CHEBI:57287"/>
        <dbReference type="ChEBI" id="CHEBI:57288"/>
        <dbReference type="ChEBI" id="CHEBI:57776"/>
        <dbReference type="ChEBI" id="CHEBI:58516"/>
        <dbReference type="EC" id="2.3.1.157"/>
    </reaction>
</comment>
<dbReference type="CDD" id="cd04181">
    <property type="entry name" value="NTP_transferase"/>
    <property type="match status" value="1"/>
</dbReference>
<evidence type="ECO:0000259" key="14">
    <source>
        <dbReference type="Pfam" id="PF00483"/>
    </source>
</evidence>
<dbReference type="InterPro" id="IPR056729">
    <property type="entry name" value="GMPPB_C"/>
</dbReference>
<comment type="pathway">
    <text evidence="1">Nucleotide-sugar biosynthesis; UDP-N-acetyl-alpha-D-glucosamine biosynthesis; N-acetyl-alpha-D-glucosamine 1-phosphate from alpha-D-glucosamine 6-phosphate (route II): step 2/2.</text>
</comment>
<evidence type="ECO:0000256" key="4">
    <source>
        <dbReference type="ARBA" id="ARBA00007947"/>
    </source>
</evidence>
<evidence type="ECO:0000256" key="11">
    <source>
        <dbReference type="ARBA" id="ARBA00023315"/>
    </source>
</evidence>
<dbReference type="EC" id="2.3.1.157" evidence="5"/>
<dbReference type="InterPro" id="IPR011004">
    <property type="entry name" value="Trimer_LpxA-like_sf"/>
</dbReference>
<comment type="catalytic activity">
    <reaction evidence="13">
        <text>N-acetyl-alpha-D-glucosamine 1-phosphate + UTP + H(+) = UDP-N-acetyl-alpha-D-glucosamine + diphosphate</text>
        <dbReference type="Rhea" id="RHEA:13509"/>
        <dbReference type="ChEBI" id="CHEBI:15378"/>
        <dbReference type="ChEBI" id="CHEBI:33019"/>
        <dbReference type="ChEBI" id="CHEBI:46398"/>
        <dbReference type="ChEBI" id="CHEBI:57705"/>
        <dbReference type="ChEBI" id="CHEBI:57776"/>
        <dbReference type="EC" id="2.7.7.23"/>
    </reaction>
</comment>
<keyword evidence="10" id="KW-0511">Multifunctional enzyme</keyword>
<comment type="pathway">
    <text evidence="2">Nucleotide-sugar biosynthesis; UDP-N-acetyl-alpha-D-glucosamine biosynthesis; UDP-N-acetyl-alpha-D-glucosamine from N-acetyl-alpha-D-glucosamine 1-phosphate: step 1/1.</text>
</comment>
<comment type="similarity">
    <text evidence="4">In the N-terminal section; belongs to the N-acetylglucosamine-1-phosphate uridyltransferase family.</text>
</comment>
<dbReference type="Pfam" id="PF25087">
    <property type="entry name" value="GMPPB_C"/>
    <property type="match status" value="1"/>
</dbReference>
<dbReference type="SUPFAM" id="SSF53448">
    <property type="entry name" value="Nucleotide-diphospho-sugar transferases"/>
    <property type="match status" value="1"/>
</dbReference>
<dbReference type="InterPro" id="IPR050065">
    <property type="entry name" value="GlmU-like"/>
</dbReference>
<evidence type="ECO:0000256" key="6">
    <source>
        <dbReference type="ARBA" id="ARBA00012457"/>
    </source>
</evidence>
<dbReference type="EC" id="2.7.7.23" evidence="6"/>
<keyword evidence="9" id="KW-0548">Nucleotidyltransferase</keyword>
<protein>
    <recommendedName>
        <fullName evidence="7">Bifunctional protein GlmU</fullName>
        <ecNumber evidence="5">2.3.1.157</ecNumber>
        <ecNumber evidence="6">2.7.7.23</ecNumber>
    </recommendedName>
</protein>
<evidence type="ECO:0000256" key="12">
    <source>
        <dbReference type="ARBA" id="ARBA00048247"/>
    </source>
</evidence>
<dbReference type="UniPathway" id="UPA00113">
    <property type="reaction ID" value="UER00532"/>
</dbReference>
<dbReference type="Pfam" id="PF00483">
    <property type="entry name" value="NTP_transferase"/>
    <property type="match status" value="1"/>
</dbReference>
<evidence type="ECO:0000256" key="2">
    <source>
        <dbReference type="ARBA" id="ARBA00005208"/>
    </source>
</evidence>
<dbReference type="InterPro" id="IPR029044">
    <property type="entry name" value="Nucleotide-diphossugar_trans"/>
</dbReference>
<dbReference type="PANTHER" id="PTHR43584:SF8">
    <property type="entry name" value="N-ACETYLMURAMATE ALPHA-1-PHOSPHATE URIDYLYLTRANSFERASE"/>
    <property type="match status" value="1"/>
</dbReference>
<evidence type="ECO:0000313" key="16">
    <source>
        <dbReference type="EMBL" id="AIF03150.1"/>
    </source>
</evidence>
<evidence type="ECO:0000256" key="13">
    <source>
        <dbReference type="ARBA" id="ARBA00048493"/>
    </source>
</evidence>
<evidence type="ECO:0000256" key="3">
    <source>
        <dbReference type="ARBA" id="ARBA00007707"/>
    </source>
</evidence>
<dbReference type="GO" id="GO:0019134">
    <property type="term" value="F:glucosamine-1-phosphate N-acetyltransferase activity"/>
    <property type="evidence" value="ECO:0007669"/>
    <property type="project" value="UniProtKB-EC"/>
</dbReference>
<evidence type="ECO:0000256" key="1">
    <source>
        <dbReference type="ARBA" id="ARBA00005166"/>
    </source>
</evidence>
<keyword evidence="8 16" id="KW-0808">Transferase</keyword>
<evidence type="ECO:0000256" key="5">
    <source>
        <dbReference type="ARBA" id="ARBA00012225"/>
    </source>
</evidence>
<dbReference type="PANTHER" id="PTHR43584">
    <property type="entry name" value="NUCLEOTIDYL TRANSFERASE"/>
    <property type="match status" value="1"/>
</dbReference>
<dbReference type="SUPFAM" id="SSF51161">
    <property type="entry name" value="Trimeric LpxA-like enzymes"/>
    <property type="match status" value="1"/>
</dbReference>
<sequence length="404" mass="41568">MAELALILAAGRGTRMRPLTARLPKPLLPAGGAPFLEHQLRALAEVGVKRVAVLVGYRMREVHEALGDGQRFGLALEFLVQEEQLGTGHAVAQAAGKLDGDIFCLNGDTLVTAGTLRALAAAEGEHAMAVAQVTDCSSYGLVKARKGKLAGIVEKDAEGPGKANAGIYRFAPSIFAALDALERSPRGEYELTTALEAVAPDVAVVDVEGDWLDLGRPWDLLTANALLLARMEPSIEGTVEEGAVLEGAVHVATGAMVKAGSRIEGPVWVGPGATVGPNASIRGATMLGAGAKVGAASEVKNSILMAGAKAPHHNYVGDSILGRNCNLGSGTKVANLRHDGANIYAIIRGERVDSGLRKLGVILGDDVKTGINASLNVGTILGEGTIVGPGRVVSGSWAAGSRIL</sequence>
<reference evidence="16" key="1">
    <citation type="journal article" date="2014" name="Genome Biol. Evol.">
        <title>Pangenome evidence for extensive interdomain horizontal transfer affecting lineage core and shell genes in uncultured planktonic thaumarchaeota and euryarchaeota.</title>
        <authorList>
            <person name="Deschamps P."/>
            <person name="Zivanovic Y."/>
            <person name="Moreira D."/>
            <person name="Rodriguez-Valera F."/>
            <person name="Lopez-Garcia P."/>
        </authorList>
    </citation>
    <scope>NUCLEOTIDE SEQUENCE</scope>
</reference>
<feature type="domain" description="Mannose-1-phosphate guanyltransferase C-terminal" evidence="15">
    <location>
        <begin position="263"/>
        <end position="383"/>
    </location>
</feature>
<dbReference type="EMBL" id="KF900672">
    <property type="protein sequence ID" value="AIF03150.1"/>
    <property type="molecule type" value="Genomic_DNA"/>
</dbReference>
<proteinExistence type="inferred from homology"/>
<dbReference type="GO" id="GO:0006048">
    <property type="term" value="P:UDP-N-acetylglucosamine biosynthetic process"/>
    <property type="evidence" value="ECO:0007669"/>
    <property type="project" value="UniProtKB-UniPathway"/>
</dbReference>
<dbReference type="Gene3D" id="3.90.550.10">
    <property type="entry name" value="Spore Coat Polysaccharide Biosynthesis Protein SpsA, Chain A"/>
    <property type="match status" value="1"/>
</dbReference>
<dbReference type="AlphaFoldDB" id="A0A075GIW0"/>
<dbReference type="GO" id="GO:0003977">
    <property type="term" value="F:UDP-N-acetylglucosamine diphosphorylase activity"/>
    <property type="evidence" value="ECO:0007669"/>
    <property type="project" value="UniProtKB-EC"/>
</dbReference>
<dbReference type="NCBIfam" id="TIGR03992">
    <property type="entry name" value="Arch_glmU"/>
    <property type="match status" value="1"/>
</dbReference>
<evidence type="ECO:0000256" key="10">
    <source>
        <dbReference type="ARBA" id="ARBA00023268"/>
    </source>
</evidence>
<keyword evidence="11 16" id="KW-0012">Acyltransferase</keyword>
<gene>
    <name evidence="16" type="primary">glmU</name>
</gene>
<name>A0A075GIW0_9EURY</name>
<comment type="similarity">
    <text evidence="3">In the C-terminal section; belongs to the transferase hexapeptide repeat family.</text>
</comment>
<organism evidence="16">
    <name type="scientific">uncultured marine group II/III euryarchaeote KM3_161_F10</name>
    <dbReference type="NCBI Taxonomy" id="1457915"/>
    <lineage>
        <taxon>Archaea</taxon>
        <taxon>Methanobacteriati</taxon>
        <taxon>Methanobacteriota</taxon>
        <taxon>environmental samples</taxon>
    </lineage>
</organism>
<evidence type="ECO:0000256" key="9">
    <source>
        <dbReference type="ARBA" id="ARBA00022695"/>
    </source>
</evidence>
<feature type="domain" description="Nucleotidyl transferase" evidence="14">
    <location>
        <begin position="5"/>
        <end position="228"/>
    </location>
</feature>
<dbReference type="CDD" id="cd05636">
    <property type="entry name" value="LbH_G1P_TT_C_like"/>
    <property type="match status" value="1"/>
</dbReference>
<evidence type="ECO:0000259" key="15">
    <source>
        <dbReference type="Pfam" id="PF25087"/>
    </source>
</evidence>
<dbReference type="InterPro" id="IPR023915">
    <property type="entry name" value="Bifunctiontional_GlmU_arc-type"/>
</dbReference>
<evidence type="ECO:0000256" key="7">
    <source>
        <dbReference type="ARBA" id="ARBA00013414"/>
    </source>
</evidence>
<dbReference type="Gene3D" id="2.160.10.10">
    <property type="entry name" value="Hexapeptide repeat proteins"/>
    <property type="match status" value="1"/>
</dbReference>
<evidence type="ECO:0000256" key="8">
    <source>
        <dbReference type="ARBA" id="ARBA00022679"/>
    </source>
</evidence>